<protein>
    <submittedName>
        <fullName evidence="1">Uncharacterized protein</fullName>
    </submittedName>
</protein>
<proteinExistence type="predicted"/>
<dbReference type="EMBL" id="CM047742">
    <property type="protein sequence ID" value="KAJ0034301.1"/>
    <property type="molecule type" value="Genomic_DNA"/>
</dbReference>
<evidence type="ECO:0000313" key="1">
    <source>
        <dbReference type="EMBL" id="KAJ0034301.1"/>
    </source>
</evidence>
<evidence type="ECO:0000313" key="2">
    <source>
        <dbReference type="Proteomes" id="UP001163603"/>
    </source>
</evidence>
<name>A0ACC0YDN0_9ROSI</name>
<comment type="caution">
    <text evidence="1">The sequence shown here is derived from an EMBL/GenBank/DDBJ whole genome shotgun (WGS) entry which is preliminary data.</text>
</comment>
<sequence length="140" mass="15683">METKPKILCLRLSFFLLTCLLLLLLTKAATITTTTKSNICNKSIAECNEDLEMLMDSEITRRVLARKRYITPGALKPDQPVCNGGSRGEAYSKSGGCLPPPSNPANRGCPAYYRCRSNFVIHSLSLFYVFVFWVEKGFCF</sequence>
<gene>
    <name evidence="1" type="ORF">Pint_25540</name>
</gene>
<dbReference type="Proteomes" id="UP001163603">
    <property type="component" value="Chromosome 7"/>
</dbReference>
<reference evidence="2" key="1">
    <citation type="journal article" date="2023" name="G3 (Bethesda)">
        <title>Genome assembly and association tests identify interacting loci associated with vigor, precocity, and sex in interspecific pistachio rootstocks.</title>
        <authorList>
            <person name="Palmer W."/>
            <person name="Jacygrad E."/>
            <person name="Sagayaradj S."/>
            <person name="Cavanaugh K."/>
            <person name="Han R."/>
            <person name="Bertier L."/>
            <person name="Beede B."/>
            <person name="Kafkas S."/>
            <person name="Golino D."/>
            <person name="Preece J."/>
            <person name="Michelmore R."/>
        </authorList>
    </citation>
    <scope>NUCLEOTIDE SEQUENCE [LARGE SCALE GENOMIC DNA]</scope>
</reference>
<keyword evidence="2" id="KW-1185">Reference proteome</keyword>
<organism evidence="1 2">
    <name type="scientific">Pistacia integerrima</name>
    <dbReference type="NCBI Taxonomy" id="434235"/>
    <lineage>
        <taxon>Eukaryota</taxon>
        <taxon>Viridiplantae</taxon>
        <taxon>Streptophyta</taxon>
        <taxon>Embryophyta</taxon>
        <taxon>Tracheophyta</taxon>
        <taxon>Spermatophyta</taxon>
        <taxon>Magnoliopsida</taxon>
        <taxon>eudicotyledons</taxon>
        <taxon>Gunneridae</taxon>
        <taxon>Pentapetalae</taxon>
        <taxon>rosids</taxon>
        <taxon>malvids</taxon>
        <taxon>Sapindales</taxon>
        <taxon>Anacardiaceae</taxon>
        <taxon>Pistacia</taxon>
    </lineage>
</organism>
<accession>A0ACC0YDN0</accession>